<evidence type="ECO:0000256" key="1">
    <source>
        <dbReference type="ARBA" id="ARBA00023125"/>
    </source>
</evidence>
<dbReference type="InterPro" id="IPR010982">
    <property type="entry name" value="Lambda_DNA-bd_dom_sf"/>
</dbReference>
<gene>
    <name evidence="3" type="ORF">KSS89_16455</name>
</gene>
<dbReference type="PANTHER" id="PTHR46797:SF1">
    <property type="entry name" value="METHYLPHOSPHONATE SYNTHASE"/>
    <property type="match status" value="1"/>
</dbReference>
<dbReference type="InterPro" id="IPR050807">
    <property type="entry name" value="TransReg_Diox_bact_type"/>
</dbReference>
<dbReference type="EMBL" id="CP077074">
    <property type="protein sequence ID" value="QXH43743.1"/>
    <property type="molecule type" value="Genomic_DNA"/>
</dbReference>
<dbReference type="SUPFAM" id="SSF47413">
    <property type="entry name" value="lambda repressor-like DNA-binding domains"/>
    <property type="match status" value="1"/>
</dbReference>
<keyword evidence="1" id="KW-0238">DNA-binding</keyword>
<dbReference type="SMART" id="SM00530">
    <property type="entry name" value="HTH_XRE"/>
    <property type="match status" value="1"/>
</dbReference>
<name>A0ABX8MWY3_9PSED</name>
<dbReference type="Gene3D" id="1.10.260.40">
    <property type="entry name" value="lambda repressor-like DNA-binding domains"/>
    <property type="match status" value="1"/>
</dbReference>
<dbReference type="CDD" id="cd00093">
    <property type="entry name" value="HTH_XRE"/>
    <property type="match status" value="1"/>
</dbReference>
<keyword evidence="4" id="KW-1185">Reference proteome</keyword>
<reference evidence="3" key="1">
    <citation type="submission" date="2021-06" db="EMBL/GenBank/DDBJ databases">
        <title>Updating the genus Pseudomonas: Description of 43 new species and partition of the Pseudomonas putida group.</title>
        <authorList>
            <person name="Girard L."/>
            <person name="Lood C."/>
            <person name="Vandamme P."/>
            <person name="Rokni-Zadeh H."/>
            <person name="van Noort V."/>
            <person name="Hofte M."/>
            <person name="Lavigne R."/>
            <person name="De Mot R."/>
        </authorList>
    </citation>
    <scope>NUCLEOTIDE SEQUENCE</scope>
    <source>
        <strain evidence="3">CMR12a</strain>
    </source>
</reference>
<dbReference type="Pfam" id="PF01381">
    <property type="entry name" value="HTH_3"/>
    <property type="match status" value="1"/>
</dbReference>
<protein>
    <submittedName>
        <fullName evidence="3">Helix-turn-helix domain-containing protein</fullName>
    </submittedName>
</protein>
<organism evidence="3 4">
    <name type="scientific">Pseudomonas sessilinigenes</name>
    <dbReference type="NCBI Taxonomy" id="658629"/>
    <lineage>
        <taxon>Bacteria</taxon>
        <taxon>Pseudomonadati</taxon>
        <taxon>Pseudomonadota</taxon>
        <taxon>Gammaproteobacteria</taxon>
        <taxon>Pseudomonadales</taxon>
        <taxon>Pseudomonadaceae</taxon>
        <taxon>Pseudomonas</taxon>
    </lineage>
</organism>
<accession>A0ABX8MWY3</accession>
<feature type="domain" description="HTH cro/C1-type" evidence="2">
    <location>
        <begin position="14"/>
        <end position="68"/>
    </location>
</feature>
<dbReference type="InterPro" id="IPR001387">
    <property type="entry name" value="Cro/C1-type_HTH"/>
</dbReference>
<proteinExistence type="predicted"/>
<dbReference type="PANTHER" id="PTHR46797">
    <property type="entry name" value="HTH-TYPE TRANSCRIPTIONAL REGULATOR"/>
    <property type="match status" value="1"/>
</dbReference>
<dbReference type="PROSITE" id="PS50943">
    <property type="entry name" value="HTH_CROC1"/>
    <property type="match status" value="1"/>
</dbReference>
<evidence type="ECO:0000313" key="3">
    <source>
        <dbReference type="EMBL" id="QXH43743.1"/>
    </source>
</evidence>
<sequence>MTERGHNAAFGSVLAQLRKGRGLSQERLGFESGFDRSYISLLERGLRSPTLDTLFSLSHALEVSFVQLAMQIEAKLEDMSE</sequence>
<dbReference type="Proteomes" id="UP000693952">
    <property type="component" value="Chromosome"/>
</dbReference>
<evidence type="ECO:0000313" key="4">
    <source>
        <dbReference type="Proteomes" id="UP000693952"/>
    </source>
</evidence>
<evidence type="ECO:0000259" key="2">
    <source>
        <dbReference type="PROSITE" id="PS50943"/>
    </source>
</evidence>